<dbReference type="Proteomes" id="UP001165060">
    <property type="component" value="Unassembled WGS sequence"/>
</dbReference>
<dbReference type="InterPro" id="IPR003595">
    <property type="entry name" value="Tyr_Pase_cat"/>
</dbReference>
<dbReference type="InterPro" id="IPR011992">
    <property type="entry name" value="EF-hand-dom_pair"/>
</dbReference>
<accession>A0ABQ6MTH3</accession>
<evidence type="ECO:0000259" key="3">
    <source>
        <dbReference type="PROSITE" id="PS51339"/>
    </source>
</evidence>
<name>A0ABQ6MTH3_9STRA</name>
<dbReference type="InterPro" id="IPR016130">
    <property type="entry name" value="Tyr_Pase_AS"/>
</dbReference>
<dbReference type="Gene3D" id="1.10.238.10">
    <property type="entry name" value="EF-hand"/>
    <property type="match status" value="1"/>
</dbReference>
<feature type="non-terminal residue" evidence="4">
    <location>
        <position position="803"/>
    </location>
</feature>
<evidence type="ECO:0000259" key="2">
    <source>
        <dbReference type="PROSITE" id="PS50222"/>
    </source>
</evidence>
<dbReference type="InterPro" id="IPR029021">
    <property type="entry name" value="Prot-tyrosine_phosphatase-like"/>
</dbReference>
<evidence type="ECO:0000313" key="5">
    <source>
        <dbReference type="Proteomes" id="UP001165060"/>
    </source>
</evidence>
<sequence length="803" mass="89801">MSALYADSRQQARTSAASSAVEFGGGRTVIDFQASVKNAIGFLTRLTLQLDLQAMVLRQIRKGESVGVALDCIVSASVGKGRSEVDVQIMTGGGEHEGQGHLLGGAPATARTQKFFFGNGEDAARFQVHVSVMKESGRKLKLIFDEIDRRGTGHITARELLRAMRENEMAALEGEEGGEGGAGLKEAQEMVNLADADTNSGIDFAEFFRLFMFTPCVTVHQALSEWRNKLTLVQKRPSAASPRIISTRVDKFDSSWAVKGEFIMNVVENVRYSFGYKARDNLDGEYNHHWAGTLSVTNYRLVLSSVHGGAKTTGTRHEIAPYFDRMDIPANTISSVQKLDSSCLMIMCKDLRPILCSFEPNDLFVTTLVNAIEMIAFPTNQKNKGGPADTFAFNFVLDFANNAQGKRGSMAGLVNGWDLYDPMKELERIGLINGPHSRFYRLWSDKFTMSETYPKNFVVPSGMSESEIMKAAKFRSKSRMPAVSWRCKKNGAVLVRSAQPMVGLKGSRNESDEKLLNLYRVKGDPHNPLELDDPSQLYILDARKMIAATGNQVQGKGTEVIGNYSHCELTYCNIENIHTMRESINNLGSACLCLDAATKDTKQTYTDQVNNSGWLRHVQGVLKAAVLCCERIELNDSSVLVHCSDGWDRTSQMSATAMLCMDSYYRTIEGFAVLIEKEWLEFGHKFKDRHGQGNDKHPNERSPVFVQWLDAVHQIMRQYPNAFEFNERLLVFLADMVHSCLFGTFLGNCAKEREMVLDVKNKTVSIWTYVLMKRDIFTNNTYDKNSTHTVWPSTSIKQIQVWT</sequence>
<keyword evidence="5" id="KW-1185">Reference proteome</keyword>
<dbReference type="Pfam" id="PF13499">
    <property type="entry name" value="EF-hand_7"/>
    <property type="match status" value="1"/>
</dbReference>
<comment type="similarity">
    <text evidence="1">Belongs to the protein-tyrosine phosphatase family. Non-receptor class myotubularin subfamily.</text>
</comment>
<feature type="domain" description="Myotubularin phosphatase" evidence="3">
    <location>
        <begin position="416"/>
        <end position="803"/>
    </location>
</feature>
<dbReference type="InterPro" id="IPR011993">
    <property type="entry name" value="PH-like_dom_sf"/>
</dbReference>
<evidence type="ECO:0008006" key="6">
    <source>
        <dbReference type="Google" id="ProtNLM"/>
    </source>
</evidence>
<dbReference type="InterPro" id="IPR030564">
    <property type="entry name" value="Myotubularin"/>
</dbReference>
<dbReference type="CDD" id="cd00051">
    <property type="entry name" value="EFh"/>
    <property type="match status" value="1"/>
</dbReference>
<dbReference type="CDD" id="cd14507">
    <property type="entry name" value="PTP-MTM-like"/>
    <property type="match status" value="1"/>
</dbReference>
<dbReference type="EMBL" id="BRYB01003231">
    <property type="protein sequence ID" value="GMI33025.1"/>
    <property type="molecule type" value="Genomic_DNA"/>
</dbReference>
<dbReference type="PROSITE" id="PS51339">
    <property type="entry name" value="PPASE_MYOTUBULARIN"/>
    <property type="match status" value="1"/>
</dbReference>
<reference evidence="4 5" key="1">
    <citation type="journal article" date="2023" name="Commun. Biol.">
        <title>Genome analysis of Parmales, the sister group of diatoms, reveals the evolutionary specialization of diatoms from phago-mixotrophs to photoautotrophs.</title>
        <authorList>
            <person name="Ban H."/>
            <person name="Sato S."/>
            <person name="Yoshikawa S."/>
            <person name="Yamada K."/>
            <person name="Nakamura Y."/>
            <person name="Ichinomiya M."/>
            <person name="Sato N."/>
            <person name="Blanc-Mathieu R."/>
            <person name="Endo H."/>
            <person name="Kuwata A."/>
            <person name="Ogata H."/>
        </authorList>
    </citation>
    <scope>NUCLEOTIDE SEQUENCE [LARGE SCALE GENOMIC DNA]</scope>
</reference>
<dbReference type="SUPFAM" id="SSF50729">
    <property type="entry name" value="PH domain-like"/>
    <property type="match status" value="1"/>
</dbReference>
<dbReference type="SUPFAM" id="SSF52799">
    <property type="entry name" value="(Phosphotyrosine protein) phosphatases II"/>
    <property type="match status" value="1"/>
</dbReference>
<dbReference type="PANTHER" id="PTHR10807:SF128">
    <property type="entry name" value="PHOSPHATIDYLINOSITOL-3,5-BISPHOSPHATE 3-PHOSPHATASE"/>
    <property type="match status" value="1"/>
</dbReference>
<evidence type="ECO:0000256" key="1">
    <source>
        <dbReference type="ARBA" id="ARBA00007471"/>
    </source>
</evidence>
<dbReference type="SUPFAM" id="SSF47473">
    <property type="entry name" value="EF-hand"/>
    <property type="match status" value="1"/>
</dbReference>
<dbReference type="InterPro" id="IPR002048">
    <property type="entry name" value="EF_hand_dom"/>
</dbReference>
<dbReference type="InterPro" id="IPR010569">
    <property type="entry name" value="Myotubularin-like_Pase_dom"/>
</dbReference>
<dbReference type="PROSITE" id="PS50222">
    <property type="entry name" value="EF_HAND_2"/>
    <property type="match status" value="1"/>
</dbReference>
<dbReference type="Gene3D" id="2.30.29.30">
    <property type="entry name" value="Pleckstrin-homology domain (PH domain)/Phosphotyrosine-binding domain (PTB)"/>
    <property type="match status" value="1"/>
</dbReference>
<dbReference type="PROSITE" id="PS00383">
    <property type="entry name" value="TYR_PHOSPHATASE_1"/>
    <property type="match status" value="1"/>
</dbReference>
<dbReference type="PANTHER" id="PTHR10807">
    <property type="entry name" value="MYOTUBULARIN-RELATED"/>
    <property type="match status" value="1"/>
</dbReference>
<comment type="caution">
    <text evidence="4">The sequence shown here is derived from an EMBL/GenBank/DDBJ whole genome shotgun (WGS) entry which is preliminary data.</text>
</comment>
<organism evidence="4 5">
    <name type="scientific">Tetraparma gracilis</name>
    <dbReference type="NCBI Taxonomy" id="2962635"/>
    <lineage>
        <taxon>Eukaryota</taxon>
        <taxon>Sar</taxon>
        <taxon>Stramenopiles</taxon>
        <taxon>Ochrophyta</taxon>
        <taxon>Bolidophyceae</taxon>
        <taxon>Parmales</taxon>
        <taxon>Triparmaceae</taxon>
        <taxon>Tetraparma</taxon>
    </lineage>
</organism>
<proteinExistence type="inferred from homology"/>
<evidence type="ECO:0000313" key="4">
    <source>
        <dbReference type="EMBL" id="GMI33025.1"/>
    </source>
</evidence>
<feature type="domain" description="EF-hand" evidence="2">
    <location>
        <begin position="135"/>
        <end position="170"/>
    </location>
</feature>
<dbReference type="Pfam" id="PF06602">
    <property type="entry name" value="Myotub-related"/>
    <property type="match status" value="1"/>
</dbReference>
<dbReference type="SMART" id="SM00404">
    <property type="entry name" value="PTPc_motif"/>
    <property type="match status" value="1"/>
</dbReference>
<gene>
    <name evidence="4" type="ORF">TeGR_g1105</name>
</gene>
<protein>
    <recommendedName>
        <fullName evidence="6">Phosphatidylinositol-3-phosphatase</fullName>
    </recommendedName>
</protein>